<evidence type="ECO:0000313" key="2">
    <source>
        <dbReference type="Proteomes" id="UP000306980"/>
    </source>
</evidence>
<dbReference type="RefSeq" id="WP_138604163.1">
    <property type="nucleotide sequence ID" value="NZ_VCIA01000001.1"/>
</dbReference>
<protein>
    <submittedName>
        <fullName evidence="1">Uncharacterized protein</fullName>
    </submittedName>
</protein>
<name>A0A5S3QMU3_9BACI</name>
<organism evidence="1 2">
    <name type="scientific">Lentibacillus cibarius</name>
    <dbReference type="NCBI Taxonomy" id="2583219"/>
    <lineage>
        <taxon>Bacteria</taxon>
        <taxon>Bacillati</taxon>
        <taxon>Bacillota</taxon>
        <taxon>Bacilli</taxon>
        <taxon>Bacillales</taxon>
        <taxon>Bacillaceae</taxon>
        <taxon>Lentibacillus</taxon>
    </lineage>
</organism>
<accession>A0A5S3QMU3</accession>
<reference evidence="1 2" key="1">
    <citation type="submission" date="2019-05" db="EMBL/GenBank/DDBJ databases">
        <title>Genomic analysis of Lentibacillus sp. NKC220-2.</title>
        <authorList>
            <person name="Oh Y.J."/>
        </authorList>
    </citation>
    <scope>NUCLEOTIDE SEQUENCE [LARGE SCALE GENOMIC DNA]</scope>
    <source>
        <strain evidence="1 2">NKC220-2</strain>
    </source>
</reference>
<gene>
    <name evidence="1" type="ORF">FFL34_15145</name>
</gene>
<evidence type="ECO:0000313" key="1">
    <source>
        <dbReference type="EMBL" id="TMN23274.1"/>
    </source>
</evidence>
<dbReference type="Proteomes" id="UP000306980">
    <property type="component" value="Unassembled WGS sequence"/>
</dbReference>
<comment type="caution">
    <text evidence="1">The sequence shown here is derived from an EMBL/GenBank/DDBJ whole genome shotgun (WGS) entry which is preliminary data.</text>
</comment>
<dbReference type="EMBL" id="VCIA01000001">
    <property type="protein sequence ID" value="TMN23274.1"/>
    <property type="molecule type" value="Genomic_DNA"/>
</dbReference>
<proteinExistence type="predicted"/>
<dbReference type="AlphaFoldDB" id="A0A5S3QMU3"/>
<sequence length="226" mass="25911">MNQSNRQTTIIVEGNSGFLKSHPLIKANKFVSQPNLSASLSDIIALIQEYKMDQHIIYLYQPSHKKQQALWKLRNLFLPELNIKPLPYPNNHAEAVHLLFLVASNPSQTLQQNLFAWNVLKGQMKSFVIQHAKAKKILKTKDKITSEDKYMLYQNDFNQKKLNKGLLNALLEQIKGYIKGYKLLIIQETAEKKYHYLQSVNQNETTDDTVKISICAVKDLGVESNG</sequence>